<dbReference type="EMBL" id="CANHGI010000005">
    <property type="protein sequence ID" value="CAI5450644.1"/>
    <property type="molecule type" value="Genomic_DNA"/>
</dbReference>
<gene>
    <name evidence="2" type="ORF">CAMP_LOCUS13281</name>
</gene>
<keyword evidence="1" id="KW-0812">Transmembrane</keyword>
<name>A0A9P1IUR8_9PELO</name>
<dbReference type="Proteomes" id="UP001152747">
    <property type="component" value="Unassembled WGS sequence"/>
</dbReference>
<feature type="transmembrane region" description="Helical" evidence="1">
    <location>
        <begin position="164"/>
        <end position="184"/>
    </location>
</feature>
<evidence type="ECO:0000256" key="1">
    <source>
        <dbReference type="SAM" id="Phobius"/>
    </source>
</evidence>
<dbReference type="AlphaFoldDB" id="A0A9P1IUR8"/>
<keyword evidence="3" id="KW-1185">Reference proteome</keyword>
<evidence type="ECO:0000313" key="2">
    <source>
        <dbReference type="EMBL" id="CAI5450644.1"/>
    </source>
</evidence>
<reference evidence="2" key="1">
    <citation type="submission" date="2022-11" db="EMBL/GenBank/DDBJ databases">
        <authorList>
            <person name="Kikuchi T."/>
        </authorList>
    </citation>
    <scope>NUCLEOTIDE SEQUENCE</scope>
    <source>
        <strain evidence="2">PS1010</strain>
    </source>
</reference>
<evidence type="ECO:0000313" key="3">
    <source>
        <dbReference type="Proteomes" id="UP001152747"/>
    </source>
</evidence>
<organism evidence="2 3">
    <name type="scientific">Caenorhabditis angaria</name>
    <dbReference type="NCBI Taxonomy" id="860376"/>
    <lineage>
        <taxon>Eukaryota</taxon>
        <taxon>Metazoa</taxon>
        <taxon>Ecdysozoa</taxon>
        <taxon>Nematoda</taxon>
        <taxon>Chromadorea</taxon>
        <taxon>Rhabditida</taxon>
        <taxon>Rhabditina</taxon>
        <taxon>Rhabditomorpha</taxon>
        <taxon>Rhabditoidea</taxon>
        <taxon>Rhabditidae</taxon>
        <taxon>Peloderinae</taxon>
        <taxon>Caenorhabditis</taxon>
    </lineage>
</organism>
<keyword evidence="1" id="KW-1133">Transmembrane helix</keyword>
<proteinExistence type="predicted"/>
<protein>
    <submittedName>
        <fullName evidence="2">Uncharacterized protein</fullName>
    </submittedName>
</protein>
<feature type="transmembrane region" description="Helical" evidence="1">
    <location>
        <begin position="132"/>
        <end position="158"/>
    </location>
</feature>
<feature type="transmembrane region" description="Helical" evidence="1">
    <location>
        <begin position="12"/>
        <end position="29"/>
    </location>
</feature>
<comment type="caution">
    <text evidence="2">The sequence shown here is derived from an EMBL/GenBank/DDBJ whole genome shotgun (WGS) entry which is preliminary data.</text>
</comment>
<feature type="transmembrane region" description="Helical" evidence="1">
    <location>
        <begin position="50"/>
        <end position="74"/>
    </location>
</feature>
<sequence>MDSMIFNSFNDSTLNICVLKCSLMMVITLQSFFSLDRLLFIKVPKFYNSIFYTVLFIGLCFMVVMISTAFAITQHYKIKAHWLSFYIFLIVFKLSSELIAMQSAREKYAQTTGLNLNQRFDLSISYEITRSFVFGTLFNILLQVFLAIFAVLIVFDIIHGSISILQLLDFIFILEFSVFPWIVLITNQRWRKKICCSRRSNKVYVMDLKGHCIVTNPTQKDYFDQLETYWNV</sequence>
<dbReference type="OrthoDB" id="10402628at2759"/>
<keyword evidence="1" id="KW-0472">Membrane</keyword>
<accession>A0A9P1IUR8</accession>